<dbReference type="InterPro" id="IPR050992">
    <property type="entry name" value="CheZ_family_phosphatases"/>
</dbReference>
<reference evidence="4 5" key="1">
    <citation type="journal article" date="2018" name="Environ. Microbiol.">
        <title>Novel energy conservation strategies and behaviour of Pelotomaculum schinkii driving syntrophic propionate catabolism.</title>
        <authorList>
            <person name="Hidalgo-Ahumada C.A.P."/>
            <person name="Nobu M.K."/>
            <person name="Narihiro T."/>
            <person name="Tamaki H."/>
            <person name="Liu W.T."/>
            <person name="Kamagata Y."/>
            <person name="Stams A.J.M."/>
            <person name="Imachi H."/>
            <person name="Sousa D.Z."/>
        </authorList>
    </citation>
    <scope>NUCLEOTIDE SEQUENCE [LARGE SCALE GENOMIC DNA]</scope>
    <source>
        <strain evidence="4 5">HH</strain>
    </source>
</reference>
<keyword evidence="5" id="KW-1185">Reference proteome</keyword>
<dbReference type="EC" id="3.-.-.-" evidence="4"/>
<evidence type="ECO:0000313" key="5">
    <source>
        <dbReference type="Proteomes" id="UP000298324"/>
    </source>
</evidence>
<feature type="domain" description="CheC-like protein" evidence="3">
    <location>
        <begin position="110"/>
        <end position="142"/>
    </location>
</feature>
<dbReference type="SUPFAM" id="SSF103039">
    <property type="entry name" value="CheC-like"/>
    <property type="match status" value="1"/>
</dbReference>
<keyword evidence="2 4" id="KW-0378">Hydrolase</keyword>
<dbReference type="GO" id="GO:0016787">
    <property type="term" value="F:hydrolase activity"/>
    <property type="evidence" value="ECO:0007669"/>
    <property type="project" value="UniProtKB-KW"/>
</dbReference>
<dbReference type="Pfam" id="PF04509">
    <property type="entry name" value="CheC"/>
    <property type="match status" value="2"/>
</dbReference>
<evidence type="ECO:0000259" key="3">
    <source>
        <dbReference type="Pfam" id="PF04509"/>
    </source>
</evidence>
<evidence type="ECO:0000256" key="1">
    <source>
        <dbReference type="ARBA" id="ARBA00022500"/>
    </source>
</evidence>
<keyword evidence="1" id="KW-0145">Chemotaxis</keyword>
<sequence length="205" mass="22043">MSERIEMSYSHLDVLQEISNIGLGNAATALAELLKKKVNIAVPHATFLEMEQVFPLVGGLEEVVACVNLSFDGDVAGTVMYIFAEKSVYKLVDMLLGQEIGATGELNALGESVIMEIGNILTGSFMNALGSMTGLTMQTSVPLFAFDMMGAILSASLVASGHWDEQVLLIETIFLQNNDQIKGHFFLLPETGALNRLFEALGIPA</sequence>
<feature type="domain" description="CheC-like protein" evidence="3">
    <location>
        <begin position="11"/>
        <end position="43"/>
    </location>
</feature>
<dbReference type="InterPro" id="IPR028976">
    <property type="entry name" value="CheC-like_sf"/>
</dbReference>
<dbReference type="PANTHER" id="PTHR43693:SF1">
    <property type="entry name" value="PROTEIN PHOSPHATASE CHEZ"/>
    <property type="match status" value="1"/>
</dbReference>
<accession>A0A4Y7R7M1</accession>
<dbReference type="CDD" id="cd17909">
    <property type="entry name" value="CheC_ClassI"/>
    <property type="match status" value="1"/>
</dbReference>
<dbReference type="EMBL" id="QFGA01000003">
    <property type="protein sequence ID" value="TEB04958.1"/>
    <property type="molecule type" value="Genomic_DNA"/>
</dbReference>
<proteinExistence type="predicted"/>
<name>A0A4Y7R7M1_9FIRM</name>
<dbReference type="AlphaFoldDB" id="A0A4Y7R7M1"/>
<protein>
    <submittedName>
        <fullName evidence="4">CheY-P phosphatase CheC</fullName>
        <ecNumber evidence="4">3.-.-.-</ecNumber>
    </submittedName>
</protein>
<comment type="caution">
    <text evidence="4">The sequence shown here is derived from an EMBL/GenBank/DDBJ whole genome shotgun (WGS) entry which is preliminary data.</text>
</comment>
<gene>
    <name evidence="4" type="primary">cheC</name>
    <name evidence="4" type="ORF">Psch_03721</name>
</gene>
<dbReference type="Proteomes" id="UP000298324">
    <property type="component" value="Unassembled WGS sequence"/>
</dbReference>
<dbReference type="PANTHER" id="PTHR43693">
    <property type="entry name" value="PROTEIN PHOSPHATASE CHEZ"/>
    <property type="match status" value="1"/>
</dbReference>
<dbReference type="GO" id="GO:0006935">
    <property type="term" value="P:chemotaxis"/>
    <property type="evidence" value="ECO:0007669"/>
    <property type="project" value="UniProtKB-KW"/>
</dbReference>
<evidence type="ECO:0000313" key="4">
    <source>
        <dbReference type="EMBL" id="TEB04958.1"/>
    </source>
</evidence>
<evidence type="ECO:0000256" key="2">
    <source>
        <dbReference type="ARBA" id="ARBA00022801"/>
    </source>
</evidence>
<organism evidence="4 5">
    <name type="scientific">Pelotomaculum schinkii</name>
    <dbReference type="NCBI Taxonomy" id="78350"/>
    <lineage>
        <taxon>Bacteria</taxon>
        <taxon>Bacillati</taxon>
        <taxon>Bacillota</taxon>
        <taxon>Clostridia</taxon>
        <taxon>Eubacteriales</taxon>
        <taxon>Desulfotomaculaceae</taxon>
        <taxon>Pelotomaculum</taxon>
    </lineage>
</organism>
<dbReference type="Gene3D" id="3.40.1550.10">
    <property type="entry name" value="CheC-like"/>
    <property type="match status" value="1"/>
</dbReference>
<dbReference type="InterPro" id="IPR007597">
    <property type="entry name" value="CheC"/>
</dbReference>
<dbReference type="RefSeq" id="WP_190259242.1">
    <property type="nucleotide sequence ID" value="NZ_QFGA01000003.1"/>
</dbReference>